<protein>
    <submittedName>
        <fullName evidence="2">Uncharacterized protein</fullName>
    </submittedName>
</protein>
<evidence type="ECO:0000313" key="3">
    <source>
        <dbReference type="Proteomes" id="UP000001036"/>
    </source>
</evidence>
<proteinExistence type="predicted"/>
<dbReference type="AlphaFoldDB" id="B3PKK0"/>
<reference evidence="2 3" key="1">
    <citation type="journal article" date="2008" name="J. Bacteriol.">
        <title>Insights into plant cell wall degradation from the genome sequence of the soil bacterium Cellvibrio japonicus.</title>
        <authorList>
            <person name="Deboy R.T."/>
            <person name="Mongodin E.F."/>
            <person name="Fouts D.E."/>
            <person name="Tailford L.E."/>
            <person name="Khouri H."/>
            <person name="Emerson J.B."/>
            <person name="Mohamoud Y."/>
            <person name="Watkins K."/>
            <person name="Henrissat B."/>
            <person name="Gilbert H.J."/>
            <person name="Nelson K.E."/>
        </authorList>
    </citation>
    <scope>NUCLEOTIDE SEQUENCE [LARGE SCALE GENOMIC DNA]</scope>
    <source>
        <strain evidence="2 3">Ueda107</strain>
    </source>
</reference>
<dbReference type="Proteomes" id="UP000001036">
    <property type="component" value="Chromosome"/>
</dbReference>
<dbReference type="RefSeq" id="WP_012488065.1">
    <property type="nucleotide sequence ID" value="NC_010995.1"/>
</dbReference>
<feature type="region of interest" description="Disordered" evidence="1">
    <location>
        <begin position="89"/>
        <end position="116"/>
    </location>
</feature>
<keyword evidence="3" id="KW-1185">Reference proteome</keyword>
<name>B3PKK0_CELJU</name>
<dbReference type="STRING" id="498211.CJA_2468"/>
<dbReference type="KEGG" id="cja:CJA_2468"/>
<dbReference type="HOGENOM" id="CLU_2092413_0_0_6"/>
<gene>
    <name evidence="2" type="ordered locus">CJA_2468</name>
</gene>
<dbReference type="EMBL" id="CP000934">
    <property type="protein sequence ID" value="ACE85940.1"/>
    <property type="molecule type" value="Genomic_DNA"/>
</dbReference>
<accession>B3PKK0</accession>
<evidence type="ECO:0000256" key="1">
    <source>
        <dbReference type="SAM" id="MobiDB-lite"/>
    </source>
</evidence>
<feature type="compositionally biased region" description="Polar residues" evidence="1">
    <location>
        <begin position="94"/>
        <end position="116"/>
    </location>
</feature>
<evidence type="ECO:0000313" key="2">
    <source>
        <dbReference type="EMBL" id="ACE85940.1"/>
    </source>
</evidence>
<sequence length="116" mass="12363">MGKAVHYRLLVIGIAITAGVYANENHNTIPVLEETLISTPPSQALLTGQIAQGDLVLDRPGTIDKIISVTRCVIDWQLDADCKLGNGIVISPSDAPQPQPTDKNPLPSTNPLTTIQ</sequence>
<organism evidence="2 3">
    <name type="scientific">Cellvibrio japonicus (strain Ueda107)</name>
    <name type="common">Pseudomonas fluorescens subsp. cellulosa</name>
    <dbReference type="NCBI Taxonomy" id="498211"/>
    <lineage>
        <taxon>Bacteria</taxon>
        <taxon>Pseudomonadati</taxon>
        <taxon>Pseudomonadota</taxon>
        <taxon>Gammaproteobacteria</taxon>
        <taxon>Cellvibrionales</taxon>
        <taxon>Cellvibrionaceae</taxon>
        <taxon>Cellvibrio</taxon>
    </lineage>
</organism>